<dbReference type="AlphaFoldDB" id="A0A8X6TCM1"/>
<proteinExistence type="predicted"/>
<keyword evidence="3" id="KW-1185">Reference proteome</keyword>
<reference evidence="2" key="1">
    <citation type="submission" date="2020-08" db="EMBL/GenBank/DDBJ databases">
        <title>Multicomponent nature underlies the extraordinary mechanical properties of spider dragline silk.</title>
        <authorList>
            <person name="Kono N."/>
            <person name="Nakamura H."/>
            <person name="Mori M."/>
            <person name="Yoshida Y."/>
            <person name="Ohtoshi R."/>
            <person name="Malay A.D."/>
            <person name="Moran D.A.P."/>
            <person name="Tomita M."/>
            <person name="Numata K."/>
            <person name="Arakawa K."/>
        </authorList>
    </citation>
    <scope>NUCLEOTIDE SEQUENCE</scope>
</reference>
<sequence>MLGKMESYTGCMLNAMVLITVWLPLATAVEAKVDVVDEARDFEMELEINPMKLRLNKNKPDWVQLLESGAPIRTDLSFVDGEKQVVN</sequence>
<evidence type="ECO:0000313" key="3">
    <source>
        <dbReference type="Proteomes" id="UP000887013"/>
    </source>
</evidence>
<evidence type="ECO:0000256" key="1">
    <source>
        <dbReference type="SAM" id="SignalP"/>
    </source>
</evidence>
<dbReference type="Proteomes" id="UP000887013">
    <property type="component" value="Unassembled WGS sequence"/>
</dbReference>
<keyword evidence="1" id="KW-0732">Signal</keyword>
<gene>
    <name evidence="2" type="ORF">NPIL_32891</name>
</gene>
<accession>A0A8X6TCM1</accession>
<dbReference type="EMBL" id="BMAW01055543">
    <property type="protein sequence ID" value="GFT01426.1"/>
    <property type="molecule type" value="Genomic_DNA"/>
</dbReference>
<feature type="signal peptide" evidence="1">
    <location>
        <begin position="1"/>
        <end position="31"/>
    </location>
</feature>
<name>A0A8X6TCM1_NEPPI</name>
<feature type="chain" id="PRO_5036473550" evidence="1">
    <location>
        <begin position="32"/>
        <end position="87"/>
    </location>
</feature>
<organism evidence="2 3">
    <name type="scientific">Nephila pilipes</name>
    <name type="common">Giant wood spider</name>
    <name type="synonym">Nephila maculata</name>
    <dbReference type="NCBI Taxonomy" id="299642"/>
    <lineage>
        <taxon>Eukaryota</taxon>
        <taxon>Metazoa</taxon>
        <taxon>Ecdysozoa</taxon>
        <taxon>Arthropoda</taxon>
        <taxon>Chelicerata</taxon>
        <taxon>Arachnida</taxon>
        <taxon>Araneae</taxon>
        <taxon>Araneomorphae</taxon>
        <taxon>Entelegynae</taxon>
        <taxon>Araneoidea</taxon>
        <taxon>Nephilidae</taxon>
        <taxon>Nephila</taxon>
    </lineage>
</organism>
<protein>
    <submittedName>
        <fullName evidence="2">Uncharacterized protein</fullName>
    </submittedName>
</protein>
<evidence type="ECO:0000313" key="2">
    <source>
        <dbReference type="EMBL" id="GFT01426.1"/>
    </source>
</evidence>
<comment type="caution">
    <text evidence="2">The sequence shown here is derived from an EMBL/GenBank/DDBJ whole genome shotgun (WGS) entry which is preliminary data.</text>
</comment>